<dbReference type="GO" id="GO:0003964">
    <property type="term" value="F:RNA-directed DNA polymerase activity"/>
    <property type="evidence" value="ECO:0007669"/>
    <property type="project" value="UniProtKB-EC"/>
</dbReference>
<evidence type="ECO:0000256" key="2">
    <source>
        <dbReference type="ARBA" id="ARBA00023268"/>
    </source>
</evidence>
<protein>
    <recommendedName>
        <fullName evidence="1">RNA-directed DNA polymerase</fullName>
        <ecNumber evidence="1">2.7.7.49</ecNumber>
    </recommendedName>
</protein>
<reference evidence="5" key="1">
    <citation type="submission" date="2017-02" db="UniProtKB">
        <authorList>
            <consortium name="WormBaseParasite"/>
        </authorList>
    </citation>
    <scope>IDENTIFICATION</scope>
</reference>
<dbReference type="EC" id="2.7.7.49" evidence="1"/>
<accession>A0A0N5BQI9</accession>
<keyword evidence="2" id="KW-0511">Multifunctional enzyme</keyword>
<organism evidence="4 5">
    <name type="scientific">Strongyloides papillosus</name>
    <name type="common">Intestinal threadworm</name>
    <dbReference type="NCBI Taxonomy" id="174720"/>
    <lineage>
        <taxon>Eukaryota</taxon>
        <taxon>Metazoa</taxon>
        <taxon>Ecdysozoa</taxon>
        <taxon>Nematoda</taxon>
        <taxon>Chromadorea</taxon>
        <taxon>Rhabditida</taxon>
        <taxon>Tylenchina</taxon>
        <taxon>Panagrolaimomorpha</taxon>
        <taxon>Strongyloidoidea</taxon>
        <taxon>Strongyloididae</taxon>
        <taxon>Strongyloides</taxon>
    </lineage>
</organism>
<dbReference type="SUPFAM" id="SSF56672">
    <property type="entry name" value="DNA/RNA polymerases"/>
    <property type="match status" value="1"/>
</dbReference>
<dbReference type="PANTHER" id="PTHR37984:SF5">
    <property type="entry name" value="PROTEIN NYNRIN-LIKE"/>
    <property type="match status" value="1"/>
</dbReference>
<dbReference type="Gene3D" id="3.30.70.270">
    <property type="match status" value="1"/>
</dbReference>
<dbReference type="PANTHER" id="PTHR37984">
    <property type="entry name" value="PROTEIN CBG26694"/>
    <property type="match status" value="1"/>
</dbReference>
<sequence length="271" mass="31143">MRLTSSGLAMSPEKLRKVMDFLIPQNKKTLLSFLGLANFLRRFLKNYTIDSKPLYNLSIQPTFTWTEQALESFQKVKKSLLEAPILTAPNFAKALDESWPFFLVTDASEIGIGAVLLQKMNGDMKIIAMFNRSLHGTISAALTHMNLILYGVPVTIITDHQCLTYIFSKPNLSTRLNKWKPHMQQYRIKTIKYMEGKSNFIADCLSRCLKVVETGNAEQFPAIQICSINRSFNWDFFSSRPEWQELQQRDEHIQLLYTFLDGTNKSNDITV</sequence>
<evidence type="ECO:0000313" key="5">
    <source>
        <dbReference type="WBParaSite" id="SPAL_0000815300.1"/>
    </source>
</evidence>
<proteinExistence type="predicted"/>
<dbReference type="FunFam" id="3.30.70.270:FF:000020">
    <property type="entry name" value="Transposon Tf2-6 polyprotein-like Protein"/>
    <property type="match status" value="1"/>
</dbReference>
<evidence type="ECO:0000259" key="3">
    <source>
        <dbReference type="Pfam" id="PF17919"/>
    </source>
</evidence>
<dbReference type="STRING" id="174720.A0A0N5BQI9"/>
<keyword evidence="4" id="KW-1185">Reference proteome</keyword>
<dbReference type="Proteomes" id="UP000046392">
    <property type="component" value="Unplaced"/>
</dbReference>
<dbReference type="WBParaSite" id="SPAL_0000815300.1">
    <property type="protein sequence ID" value="SPAL_0000815300.1"/>
    <property type="gene ID" value="SPAL_0000815300"/>
</dbReference>
<evidence type="ECO:0000313" key="4">
    <source>
        <dbReference type="Proteomes" id="UP000046392"/>
    </source>
</evidence>
<dbReference type="InterPro" id="IPR043502">
    <property type="entry name" value="DNA/RNA_pol_sf"/>
</dbReference>
<dbReference type="CDD" id="cd09274">
    <property type="entry name" value="RNase_HI_RT_Ty3"/>
    <property type="match status" value="1"/>
</dbReference>
<dbReference type="InterPro" id="IPR043128">
    <property type="entry name" value="Rev_trsase/Diguanyl_cyclase"/>
</dbReference>
<evidence type="ECO:0000256" key="1">
    <source>
        <dbReference type="ARBA" id="ARBA00012493"/>
    </source>
</evidence>
<feature type="domain" description="Reverse transcriptase/retrotransposon-derived protein RNase H-like" evidence="3">
    <location>
        <begin position="65"/>
        <end position="139"/>
    </location>
</feature>
<dbReference type="InterPro" id="IPR041577">
    <property type="entry name" value="RT_RNaseH_2"/>
</dbReference>
<dbReference type="AlphaFoldDB" id="A0A0N5BQI9"/>
<dbReference type="InterPro" id="IPR050951">
    <property type="entry name" value="Retrovirus_Pol_polyprotein"/>
</dbReference>
<dbReference type="Pfam" id="PF17919">
    <property type="entry name" value="RT_RNaseH_2"/>
    <property type="match status" value="1"/>
</dbReference>
<name>A0A0N5BQI9_STREA</name>